<dbReference type="SMART" id="SM00109">
    <property type="entry name" value="C1"/>
    <property type="match status" value="1"/>
</dbReference>
<feature type="compositionally biased region" description="Low complexity" evidence="7">
    <location>
        <begin position="607"/>
        <end position="618"/>
    </location>
</feature>
<keyword evidence="12" id="KW-1185">Reference proteome</keyword>
<evidence type="ECO:0000256" key="7">
    <source>
        <dbReference type="SAM" id="MobiDB-lite"/>
    </source>
</evidence>
<dbReference type="SUPFAM" id="SSF57889">
    <property type="entry name" value="Cysteine-rich domain"/>
    <property type="match status" value="1"/>
</dbReference>
<evidence type="ECO:0000256" key="5">
    <source>
        <dbReference type="PROSITE-ProRule" id="PRU00192"/>
    </source>
</evidence>
<dbReference type="GO" id="GO:0030036">
    <property type="term" value="P:actin cytoskeleton organization"/>
    <property type="evidence" value="ECO:0007669"/>
    <property type="project" value="UniProtKB-ARBA"/>
</dbReference>
<feature type="region of interest" description="Disordered" evidence="7">
    <location>
        <begin position="468"/>
        <end position="545"/>
    </location>
</feature>
<dbReference type="Pfam" id="PF00611">
    <property type="entry name" value="FCH"/>
    <property type="match status" value="1"/>
</dbReference>
<gene>
    <name evidence="11" type="ORF">BCV69DRAFT_283064</name>
</gene>
<dbReference type="Proteomes" id="UP000245942">
    <property type="component" value="Unassembled WGS sequence"/>
</dbReference>
<dbReference type="InterPro" id="IPR057870">
    <property type="entry name" value="HR1_TOCA"/>
</dbReference>
<dbReference type="Gene3D" id="6.10.140.470">
    <property type="match status" value="1"/>
</dbReference>
<dbReference type="PANTHER" id="PTHR15735">
    <property type="entry name" value="FCH AND DOUBLE SH3 DOMAINS PROTEIN"/>
    <property type="match status" value="1"/>
</dbReference>
<dbReference type="PROSITE" id="PS51741">
    <property type="entry name" value="F_BAR"/>
    <property type="match status" value="1"/>
</dbReference>
<dbReference type="RefSeq" id="XP_025348017.1">
    <property type="nucleotide sequence ID" value="XM_025492573.1"/>
</dbReference>
<dbReference type="InterPro" id="IPR002219">
    <property type="entry name" value="PKC_DAG/PE"/>
</dbReference>
<dbReference type="AlphaFoldDB" id="A0A316U6G6"/>
<dbReference type="Pfam" id="PF14604">
    <property type="entry name" value="SH3_9"/>
    <property type="match status" value="2"/>
</dbReference>
<evidence type="ECO:0008006" key="13">
    <source>
        <dbReference type="Google" id="ProtNLM"/>
    </source>
</evidence>
<evidence type="ECO:0000313" key="12">
    <source>
        <dbReference type="Proteomes" id="UP000245942"/>
    </source>
</evidence>
<dbReference type="SUPFAM" id="SSF50044">
    <property type="entry name" value="SH3-domain"/>
    <property type="match status" value="2"/>
</dbReference>
<dbReference type="PRINTS" id="PR00008">
    <property type="entry name" value="DAGPEDOMAIN"/>
</dbReference>
<evidence type="ECO:0000259" key="9">
    <source>
        <dbReference type="PROSITE" id="PS50081"/>
    </source>
</evidence>
<evidence type="ECO:0000259" key="10">
    <source>
        <dbReference type="PROSITE" id="PS51741"/>
    </source>
</evidence>
<evidence type="ECO:0000256" key="6">
    <source>
        <dbReference type="PROSITE-ProRule" id="PRU01077"/>
    </source>
</evidence>
<dbReference type="PANTHER" id="PTHR15735:SF21">
    <property type="entry name" value="PROTEIN NERVOUS WRECK"/>
    <property type="match status" value="1"/>
</dbReference>
<feature type="compositionally biased region" description="Low complexity" evidence="7">
    <location>
        <begin position="475"/>
        <end position="511"/>
    </location>
</feature>
<keyword evidence="4 6" id="KW-0175">Coiled coil</keyword>
<dbReference type="PROSITE" id="PS00479">
    <property type="entry name" value="ZF_DAG_PE_1"/>
    <property type="match status" value="1"/>
</dbReference>
<dbReference type="InterPro" id="IPR027267">
    <property type="entry name" value="AH/BAR_dom_sf"/>
</dbReference>
<dbReference type="Gene3D" id="3.30.60.20">
    <property type="match status" value="1"/>
</dbReference>
<evidence type="ECO:0000259" key="8">
    <source>
        <dbReference type="PROSITE" id="PS50002"/>
    </source>
</evidence>
<dbReference type="STRING" id="1684307.A0A316U6G6"/>
<dbReference type="SMART" id="SM00326">
    <property type="entry name" value="SH3"/>
    <property type="match status" value="2"/>
</dbReference>
<dbReference type="InterPro" id="IPR046349">
    <property type="entry name" value="C1-like_sf"/>
</dbReference>
<feature type="compositionally biased region" description="Basic and acidic residues" evidence="7">
    <location>
        <begin position="157"/>
        <end position="176"/>
    </location>
</feature>
<feature type="domain" description="SH3" evidence="8">
    <location>
        <begin position="543"/>
        <end position="605"/>
    </location>
</feature>
<dbReference type="Gene3D" id="2.30.30.40">
    <property type="entry name" value="SH3 Domains"/>
    <property type="match status" value="2"/>
</dbReference>
<feature type="domain" description="SH3" evidence="8">
    <location>
        <begin position="634"/>
        <end position="694"/>
    </location>
</feature>
<evidence type="ECO:0000256" key="4">
    <source>
        <dbReference type="ARBA" id="ARBA00023054"/>
    </source>
</evidence>
<dbReference type="Gene3D" id="1.20.1270.60">
    <property type="entry name" value="Arfaptin homology (AH) domain/BAR domain"/>
    <property type="match status" value="1"/>
</dbReference>
<organism evidence="11 12">
    <name type="scientific">Pseudomicrostroma glucosiphilum</name>
    <dbReference type="NCBI Taxonomy" id="1684307"/>
    <lineage>
        <taxon>Eukaryota</taxon>
        <taxon>Fungi</taxon>
        <taxon>Dikarya</taxon>
        <taxon>Basidiomycota</taxon>
        <taxon>Ustilaginomycotina</taxon>
        <taxon>Exobasidiomycetes</taxon>
        <taxon>Microstromatales</taxon>
        <taxon>Microstromatales incertae sedis</taxon>
        <taxon>Pseudomicrostroma</taxon>
    </lineage>
</organism>
<dbReference type="InterPro" id="IPR031160">
    <property type="entry name" value="F_BAR_dom"/>
</dbReference>
<keyword evidence="2" id="KW-0479">Metal-binding</keyword>
<dbReference type="GO" id="GO:0030833">
    <property type="term" value="P:regulation of actin filament polymerization"/>
    <property type="evidence" value="ECO:0007669"/>
    <property type="project" value="TreeGrafter"/>
</dbReference>
<dbReference type="GO" id="GO:0030864">
    <property type="term" value="C:cortical actin cytoskeleton"/>
    <property type="evidence" value="ECO:0007669"/>
    <property type="project" value="UniProtKB-ARBA"/>
</dbReference>
<reference evidence="11 12" key="1">
    <citation type="journal article" date="2018" name="Mol. Biol. Evol.">
        <title>Broad Genomic Sampling Reveals a Smut Pathogenic Ancestry of the Fungal Clade Ustilaginomycotina.</title>
        <authorList>
            <person name="Kijpornyongpan T."/>
            <person name="Mondo S.J."/>
            <person name="Barry K."/>
            <person name="Sandor L."/>
            <person name="Lee J."/>
            <person name="Lipzen A."/>
            <person name="Pangilinan J."/>
            <person name="LaButti K."/>
            <person name="Hainaut M."/>
            <person name="Henrissat B."/>
            <person name="Grigoriev I.V."/>
            <person name="Spatafora J.W."/>
            <person name="Aime M.C."/>
        </authorList>
    </citation>
    <scope>NUCLEOTIDE SEQUENCE [LARGE SCALE GENOMIC DNA]</scope>
    <source>
        <strain evidence="11 12">MCA 4718</strain>
    </source>
</reference>
<dbReference type="SUPFAM" id="SSF103657">
    <property type="entry name" value="BAR/IMD domain-like"/>
    <property type="match status" value="1"/>
</dbReference>
<dbReference type="InterPro" id="IPR001452">
    <property type="entry name" value="SH3_domain"/>
</dbReference>
<sequence>MTSTSYGQELPDQFSVISTALSAHIALVHDTSTFFSERAMLEREYANKLRALTHKYRTQRDKRVMECTVGPDPSKQWSPEVVNRSSFQFYVTSAIAASESVSADHTALAGQLEKVAADTEKGEKKAEEMRKKHHAFYQKVIADREKVYSDRAKAKSKYDEHCKEVEQQRHKREKAESSGTNSDRARKGYDASEQEMLNAKNAYLVSIAAQNRAKERFFGTDMPRLQDDLQVLWDLVDRQLVAHVKKISAQLAEHSEKISTKQRRMEADAAKVVVEADQVVYTEYNVRRFDMPADVSFEPCVGFFDTPEMSVEDASKVPLQNMIIRKEKKISEVRPIVASKIKEIEGLERLRVAYTDNPSLGDPEEITDNLLDSTRNVIVLEAELSILQAEIASIAEAFGGDLGEASPHQFKAHNFTIPATCNFCDNKIFGMSRQGFVCKPCGFTCHAKCEPKVPADCRASPAQRLKASTVEASSRRQSMTSVSQSSTSRRTSMVTGATTPSEASSSEAAPARSNGRTMPPAAGARRTGPPPVQRSTKPSATSSQHPLATAMYNYEATSAQELSISDGEHLTIIEEDNDSSGWVKARDEHGSEGLVPASYVSITAAPSAAASRPSAGRRAPPPRPGAGSAASAQGVGRFVRAVYDYAAQEDNELTLLEGEKVELTSTGYDFGAGWCEGVKAGKVGVFPANYVQDI</sequence>
<dbReference type="PROSITE" id="PS50002">
    <property type="entry name" value="SH3"/>
    <property type="match status" value="2"/>
</dbReference>
<accession>A0A316U6G6</accession>
<dbReference type="EMBL" id="KZ819327">
    <property type="protein sequence ID" value="PWN20857.1"/>
    <property type="molecule type" value="Genomic_DNA"/>
</dbReference>
<evidence type="ECO:0000313" key="11">
    <source>
        <dbReference type="EMBL" id="PWN20857.1"/>
    </source>
</evidence>
<proteinExistence type="predicted"/>
<name>A0A316U6G6_9BASI</name>
<dbReference type="Pfam" id="PF00130">
    <property type="entry name" value="C1_1"/>
    <property type="match status" value="1"/>
</dbReference>
<dbReference type="PROSITE" id="PS50081">
    <property type="entry name" value="ZF_DAG_PE_2"/>
    <property type="match status" value="1"/>
</dbReference>
<dbReference type="Pfam" id="PF25610">
    <property type="entry name" value="HR1_TOCA"/>
    <property type="match status" value="1"/>
</dbReference>
<feature type="region of interest" description="Disordered" evidence="7">
    <location>
        <begin position="157"/>
        <end position="187"/>
    </location>
</feature>
<feature type="domain" description="F-BAR" evidence="10">
    <location>
        <begin position="4"/>
        <end position="277"/>
    </location>
</feature>
<feature type="compositionally biased region" description="Polar residues" evidence="7">
    <location>
        <begin position="533"/>
        <end position="545"/>
    </location>
</feature>
<dbReference type="PRINTS" id="PR00452">
    <property type="entry name" value="SH3DOMAIN"/>
</dbReference>
<evidence type="ECO:0000256" key="3">
    <source>
        <dbReference type="ARBA" id="ARBA00022833"/>
    </source>
</evidence>
<feature type="region of interest" description="Disordered" evidence="7">
    <location>
        <begin position="607"/>
        <end position="631"/>
    </location>
</feature>
<dbReference type="OrthoDB" id="8783038at2759"/>
<evidence type="ECO:0000256" key="1">
    <source>
        <dbReference type="ARBA" id="ARBA00022443"/>
    </source>
</evidence>
<keyword evidence="3" id="KW-0862">Zinc</keyword>
<dbReference type="GO" id="GO:0046872">
    <property type="term" value="F:metal ion binding"/>
    <property type="evidence" value="ECO:0007669"/>
    <property type="project" value="UniProtKB-KW"/>
</dbReference>
<dbReference type="GeneID" id="37014307"/>
<dbReference type="InterPro" id="IPR001060">
    <property type="entry name" value="FCH_dom"/>
</dbReference>
<dbReference type="InterPro" id="IPR020454">
    <property type="entry name" value="DAG/PE-bd"/>
</dbReference>
<keyword evidence="1 5" id="KW-0728">SH3 domain</keyword>
<dbReference type="InterPro" id="IPR036028">
    <property type="entry name" value="SH3-like_dom_sf"/>
</dbReference>
<feature type="domain" description="Phorbol-ester/DAG-type" evidence="9">
    <location>
        <begin position="407"/>
        <end position="457"/>
    </location>
</feature>
<evidence type="ECO:0000256" key="2">
    <source>
        <dbReference type="ARBA" id="ARBA00022723"/>
    </source>
</evidence>
<protein>
    <recommendedName>
        <fullName evidence="13">FCH-domain-containing protein</fullName>
    </recommendedName>
</protein>
<dbReference type="CDD" id="cd20824">
    <property type="entry name" value="C1_SpBZZ1-like"/>
    <property type="match status" value="1"/>
</dbReference>